<dbReference type="PANTHER" id="PTHR21314:SF1">
    <property type="entry name" value="QUEUOSINE SALVAGE PROTEIN"/>
    <property type="match status" value="1"/>
</dbReference>
<dbReference type="KEGG" id="lbc:LACBIDRAFT_326541"/>
<evidence type="ECO:0000313" key="3">
    <source>
        <dbReference type="Proteomes" id="UP000001194"/>
    </source>
</evidence>
<dbReference type="OrthoDB" id="416777at2759"/>
<reference evidence="2 3" key="1">
    <citation type="journal article" date="2008" name="Nature">
        <title>The genome of Laccaria bicolor provides insights into mycorrhizal symbiosis.</title>
        <authorList>
            <person name="Martin F."/>
            <person name="Aerts A."/>
            <person name="Ahren D."/>
            <person name="Brun A."/>
            <person name="Danchin E.G.J."/>
            <person name="Duchaussoy F."/>
            <person name="Gibon J."/>
            <person name="Kohler A."/>
            <person name="Lindquist E."/>
            <person name="Pereda V."/>
            <person name="Salamov A."/>
            <person name="Shapiro H.J."/>
            <person name="Wuyts J."/>
            <person name="Blaudez D."/>
            <person name="Buee M."/>
            <person name="Brokstein P."/>
            <person name="Canbaeck B."/>
            <person name="Cohen D."/>
            <person name="Courty P.E."/>
            <person name="Coutinho P.M."/>
            <person name="Delaruelle C."/>
            <person name="Detter J.C."/>
            <person name="Deveau A."/>
            <person name="DiFazio S."/>
            <person name="Duplessis S."/>
            <person name="Fraissinet-Tachet L."/>
            <person name="Lucic E."/>
            <person name="Frey-Klett P."/>
            <person name="Fourrey C."/>
            <person name="Feussner I."/>
            <person name="Gay G."/>
            <person name="Grimwood J."/>
            <person name="Hoegger P.J."/>
            <person name="Jain P."/>
            <person name="Kilaru S."/>
            <person name="Labbe J."/>
            <person name="Lin Y.C."/>
            <person name="Legue V."/>
            <person name="Le Tacon F."/>
            <person name="Marmeisse R."/>
            <person name="Melayah D."/>
            <person name="Montanini B."/>
            <person name="Muratet M."/>
            <person name="Nehls U."/>
            <person name="Niculita-Hirzel H."/>
            <person name="Oudot-Le Secq M.P."/>
            <person name="Peter M."/>
            <person name="Quesneville H."/>
            <person name="Rajashekar B."/>
            <person name="Reich M."/>
            <person name="Rouhier N."/>
            <person name="Schmutz J."/>
            <person name="Yin T."/>
            <person name="Chalot M."/>
            <person name="Henrissat B."/>
            <person name="Kuees U."/>
            <person name="Lucas S."/>
            <person name="Van de Peer Y."/>
            <person name="Podila G.K."/>
            <person name="Polle A."/>
            <person name="Pukkila P.J."/>
            <person name="Richardson P.M."/>
            <person name="Rouze P."/>
            <person name="Sanders I.R."/>
            <person name="Stajich J.E."/>
            <person name="Tunlid A."/>
            <person name="Tuskan G."/>
            <person name="Grigoriev I.V."/>
        </authorList>
    </citation>
    <scope>NUCLEOTIDE SEQUENCE [LARGE SCALE GENOMIC DNA]</scope>
    <source>
        <strain evidence="3">S238N-H82 / ATCC MYA-4686</strain>
    </source>
</reference>
<dbReference type="HOGENOM" id="CLU_053189_0_0_1"/>
<comment type="similarity">
    <text evidence="1">Belongs to the QNG1 protein family.</text>
</comment>
<dbReference type="InParanoid" id="B0D8Y2"/>
<protein>
    <recommendedName>
        <fullName evidence="1">Queuosine 5'-phosphate N-glycosylase/hydrolase</fullName>
        <ecNumber evidence="1">3.2.2.-</ecNumber>
    </recommendedName>
    <alternativeName>
        <fullName evidence="1">Queuosine-nucleotide N-glycosylase/hydrolase</fullName>
    </alternativeName>
</protein>
<dbReference type="AlphaFoldDB" id="B0D8Y2"/>
<dbReference type="RefSeq" id="XP_001880466.1">
    <property type="nucleotide sequence ID" value="XM_001880431.1"/>
</dbReference>
<dbReference type="Proteomes" id="UP000001194">
    <property type="component" value="Unassembled WGS sequence"/>
</dbReference>
<evidence type="ECO:0000313" key="2">
    <source>
        <dbReference type="EMBL" id="EDR09153.1"/>
    </source>
</evidence>
<dbReference type="InterPro" id="IPR019438">
    <property type="entry name" value="Q_salvage"/>
</dbReference>
<comment type="catalytic activity">
    <reaction evidence="1">
        <text>queuosine 5'-phosphate + H2O = queuine + D-ribose 5-phosphate</text>
        <dbReference type="Rhea" id="RHEA:75387"/>
        <dbReference type="ChEBI" id="CHEBI:15377"/>
        <dbReference type="ChEBI" id="CHEBI:17433"/>
        <dbReference type="ChEBI" id="CHEBI:78346"/>
        <dbReference type="ChEBI" id="CHEBI:194371"/>
    </reaction>
    <physiologicalReaction direction="left-to-right" evidence="1">
        <dbReference type="Rhea" id="RHEA:75388"/>
    </physiologicalReaction>
</comment>
<organism evidence="3">
    <name type="scientific">Laccaria bicolor (strain S238N-H82 / ATCC MYA-4686)</name>
    <name type="common">Bicoloured deceiver</name>
    <name type="synonym">Laccaria laccata var. bicolor</name>
    <dbReference type="NCBI Taxonomy" id="486041"/>
    <lineage>
        <taxon>Eukaryota</taxon>
        <taxon>Fungi</taxon>
        <taxon>Dikarya</taxon>
        <taxon>Basidiomycota</taxon>
        <taxon>Agaricomycotina</taxon>
        <taxon>Agaricomycetes</taxon>
        <taxon>Agaricomycetidae</taxon>
        <taxon>Agaricales</taxon>
        <taxon>Agaricineae</taxon>
        <taxon>Hydnangiaceae</taxon>
        <taxon>Laccaria</taxon>
    </lineage>
</organism>
<dbReference type="Pfam" id="PF10343">
    <property type="entry name" value="Q_salvage"/>
    <property type="match status" value="1"/>
</dbReference>
<dbReference type="EMBL" id="DS547100">
    <property type="protein sequence ID" value="EDR09153.1"/>
    <property type="molecule type" value="Genomic_DNA"/>
</dbReference>
<accession>B0D8Y2</accession>
<dbReference type="PANTHER" id="PTHR21314">
    <property type="entry name" value="QUEUOSINE 5'-PHOSPHATE N-GLYCOSYLASE_HYDROLASE-RELATED"/>
    <property type="match status" value="1"/>
</dbReference>
<evidence type="ECO:0000256" key="1">
    <source>
        <dbReference type="RuleBase" id="RU365002"/>
    </source>
</evidence>
<dbReference type="GO" id="GO:0006400">
    <property type="term" value="P:tRNA modification"/>
    <property type="evidence" value="ECO:0007669"/>
    <property type="project" value="TreeGrafter"/>
</dbReference>
<sequence>MLSFPSTGEYLPAIRQSSRNLRQAAGITISPQPLLLSPAFQHSFKNSNSGRGLALPLRFSSHLEELNLISVLALLNFGSGYCIPLHAQTGRGAWDSIRALVFSLYITSSDRGDFLSAQGMKAVNDSKIAELLAIPLHVERPHDTIPGVTIGELGGPLYGFVQLIVKVLNETGTILASSGYPNLGAFVAETLKESSRGPTQPNANVDFVLERLIRTFPAFQDMSKVDGQEIYCFKKALFLIHVISARFGSMCPPPFPIPSSTQIPVFADNVLPSLLIHLGVINISSSQSLASLFPGAGSEDNLKSLLDPASSANNDTTPICRGGPLLNLNQAYTLRAAAIDACELLVDAAHLLHDGGKDLPTWLEEVTLSQLNMWLCAVAEDRPEYRALGWFTVQGTSFF</sequence>
<gene>
    <name evidence="2" type="ORF">LACBIDRAFT_326541</name>
</gene>
<keyword evidence="3" id="KW-1185">Reference proteome</keyword>
<dbReference type="GO" id="GO:0016787">
    <property type="term" value="F:hydrolase activity"/>
    <property type="evidence" value="ECO:0007669"/>
    <property type="project" value="UniProtKB-KW"/>
</dbReference>
<name>B0D8Y2_LACBS</name>
<dbReference type="GeneID" id="6075952"/>
<comment type="function">
    <text evidence="1">Catalyzes the hydrolysis of queuosine 5'-phosphate, releasing the nucleobase queuine (q). Is required for salvage of queuine from exogenous queuosine (Q) that is imported and then converted to queuosine 5'-phosphate intracellularly.</text>
</comment>
<keyword evidence="1" id="KW-0378">Hydrolase</keyword>
<dbReference type="EC" id="3.2.2.-" evidence="1"/>
<proteinExistence type="inferred from homology"/>